<gene>
    <name evidence="8" type="ORF">SGUI_1984</name>
</gene>
<organism evidence="8 9">
    <name type="scientific">Serinicoccus hydrothermalis</name>
    <dbReference type="NCBI Taxonomy" id="1758689"/>
    <lineage>
        <taxon>Bacteria</taxon>
        <taxon>Bacillati</taxon>
        <taxon>Actinomycetota</taxon>
        <taxon>Actinomycetes</taxon>
        <taxon>Micrococcales</taxon>
        <taxon>Ornithinimicrobiaceae</taxon>
        <taxon>Serinicoccus</taxon>
    </lineage>
</organism>
<keyword evidence="9" id="KW-1185">Reference proteome</keyword>
<comment type="similarity">
    <text evidence="2">Belongs to the pterin-4-alpha-carbinolamine dehydratase family.</text>
</comment>
<evidence type="ECO:0000256" key="4">
    <source>
        <dbReference type="ARBA" id="ARBA00021735"/>
    </source>
</evidence>
<dbReference type="InterPro" id="IPR001533">
    <property type="entry name" value="Pterin_deHydtase"/>
</dbReference>
<dbReference type="SUPFAM" id="SSF55248">
    <property type="entry name" value="PCD-like"/>
    <property type="match status" value="1"/>
</dbReference>
<evidence type="ECO:0000313" key="9">
    <source>
        <dbReference type="Proteomes" id="UP000092482"/>
    </source>
</evidence>
<reference evidence="8 9" key="1">
    <citation type="submission" date="2016-03" db="EMBL/GenBank/DDBJ databases">
        <title>Shallow-sea hydrothermal system.</title>
        <authorList>
            <person name="Tang K."/>
        </authorList>
    </citation>
    <scope>NUCLEOTIDE SEQUENCE [LARGE SCALE GENOMIC DNA]</scope>
    <source>
        <strain evidence="8 9">JLT9</strain>
    </source>
</reference>
<dbReference type="AlphaFoldDB" id="A0A1B1ND46"/>
<name>A0A1B1ND46_9MICO</name>
<dbReference type="Pfam" id="PF01329">
    <property type="entry name" value="Pterin_4a"/>
    <property type="match status" value="1"/>
</dbReference>
<dbReference type="PATRIC" id="fig|1758689.4.peg.2065"/>
<evidence type="ECO:0000256" key="2">
    <source>
        <dbReference type="ARBA" id="ARBA00006472"/>
    </source>
</evidence>
<dbReference type="InterPro" id="IPR036428">
    <property type="entry name" value="PCD_sf"/>
</dbReference>
<evidence type="ECO:0000256" key="6">
    <source>
        <dbReference type="SAM" id="MobiDB-lite"/>
    </source>
</evidence>
<dbReference type="RefSeq" id="WP_066639588.1">
    <property type="nucleotide sequence ID" value="NZ_CP014989.1"/>
</dbReference>
<dbReference type="InterPro" id="IPR029068">
    <property type="entry name" value="Glyas_Bleomycin-R_OHBP_Dase"/>
</dbReference>
<dbReference type="Gene3D" id="3.30.1360.20">
    <property type="entry name" value="Transcriptional coactivator/pterin dehydratase"/>
    <property type="match status" value="1"/>
</dbReference>
<dbReference type="STRING" id="1758689.SGUI_1984"/>
<feature type="domain" description="Glyoxalase-like" evidence="7">
    <location>
        <begin position="121"/>
        <end position="222"/>
    </location>
</feature>
<proteinExistence type="inferred from homology"/>
<evidence type="ECO:0000259" key="7">
    <source>
        <dbReference type="Pfam" id="PF18029"/>
    </source>
</evidence>
<dbReference type="GO" id="GO:0008124">
    <property type="term" value="F:4-alpha-hydroxytetrahydrobiopterin dehydratase activity"/>
    <property type="evidence" value="ECO:0007669"/>
    <property type="project" value="UniProtKB-EC"/>
</dbReference>
<dbReference type="InterPro" id="IPR041581">
    <property type="entry name" value="Glyoxalase_6"/>
</dbReference>
<evidence type="ECO:0000256" key="3">
    <source>
        <dbReference type="ARBA" id="ARBA00013252"/>
    </source>
</evidence>
<evidence type="ECO:0000256" key="1">
    <source>
        <dbReference type="ARBA" id="ARBA00001554"/>
    </source>
</evidence>
<protein>
    <recommendedName>
        <fullName evidence="4">Putative pterin-4-alpha-carbinolamine dehydratase</fullName>
        <ecNumber evidence="3">4.2.1.96</ecNumber>
    </recommendedName>
</protein>
<dbReference type="Pfam" id="PF18029">
    <property type="entry name" value="Glyoxalase_6"/>
    <property type="match status" value="1"/>
</dbReference>
<sequence>MDMLMGDQIAYAGLIGWVKLAQGLHARYLVDDFTAGARFVTAVGEAGDALGHHPQVVSLGERHVDLKLVTADAIYREGDGTEHVVEWPTQQDVDLARRITEVAEDHGLSADPAGASVIELGLDTAASGTVAPVWAALLAGEAEAQGRGTPSDEVRDGTGRVPNLWFGGAPDEGSRQRFHVEVYVSLEEARRRIDAAVAAGGTVVDDSEAPGMTVVADQEGNTGVVCVDTSAIADPSPDER</sequence>
<evidence type="ECO:0000256" key="5">
    <source>
        <dbReference type="ARBA" id="ARBA00023239"/>
    </source>
</evidence>
<comment type="catalytic activity">
    <reaction evidence="1">
        <text>(4aS,6R)-4a-hydroxy-L-erythro-5,6,7,8-tetrahydrobiopterin = (6R)-L-erythro-6,7-dihydrobiopterin + H2O</text>
        <dbReference type="Rhea" id="RHEA:11920"/>
        <dbReference type="ChEBI" id="CHEBI:15377"/>
        <dbReference type="ChEBI" id="CHEBI:15642"/>
        <dbReference type="ChEBI" id="CHEBI:43120"/>
        <dbReference type="EC" id="4.2.1.96"/>
    </reaction>
</comment>
<dbReference type="GO" id="GO:0006729">
    <property type="term" value="P:tetrahydrobiopterin biosynthetic process"/>
    <property type="evidence" value="ECO:0007669"/>
    <property type="project" value="InterPro"/>
</dbReference>
<dbReference type="EC" id="4.2.1.96" evidence="3"/>
<dbReference type="OrthoDB" id="15077at2"/>
<accession>A0A1B1ND46</accession>
<dbReference type="Gene3D" id="3.10.180.10">
    <property type="entry name" value="2,3-Dihydroxybiphenyl 1,2-Dioxygenase, domain 1"/>
    <property type="match status" value="1"/>
</dbReference>
<keyword evidence="5 8" id="KW-0456">Lyase</keyword>
<dbReference type="KEGG" id="serj:SGUI_1984"/>
<dbReference type="EMBL" id="CP014989">
    <property type="protein sequence ID" value="ANS79380.1"/>
    <property type="molecule type" value="Genomic_DNA"/>
</dbReference>
<dbReference type="Proteomes" id="UP000092482">
    <property type="component" value="Chromosome"/>
</dbReference>
<feature type="region of interest" description="Disordered" evidence="6">
    <location>
        <begin position="144"/>
        <end position="170"/>
    </location>
</feature>
<evidence type="ECO:0000313" key="8">
    <source>
        <dbReference type="EMBL" id="ANS79380.1"/>
    </source>
</evidence>